<sequence>MSMGESKNILLVDPPQNNYHKGMKKKYPSGALILLGTLCYNLGHNVKIVDMATEEIDITELKDIIKSFKTDIFAVTENTFQTKFSKMVIDACKDVDPNILTVIGGPHPSSIGLRIFEEIPLVDVSVVGEGEITFLEIVKGVDLKAIKGICYNNKMNEPRPFAENLDDIPLPKLDLVDINKYTGLGKNSENSMYIMASRGCPSHCIYCNKSVFGHKVRYRKPSKVIEEVKWLYEQYGIKNIYFQDDTFNLNRKWIEEILNLIIDNNLNETISFQAPFRANKSLVDEELLQLVKKAGFKRVLYGVESGNQNMLNTMKKGLKIEEVRRAFKLTNDAGLDSLAFFMIGLPGENEKTIKDTLDLQKELNSDSGLSLATPFPNTEFDQMLRDKGHLLNDNYDDYHYSGCYIRTDELTSDEIESYHALINLSKRNKLVAKLPVLKIAKNRLFRKLYHFYNNTLKN</sequence>
<dbReference type="STRING" id="1090322.MettiDRAFT_0870"/>
<comment type="caution">
    <text evidence="10">The sequence shown here is derived from an EMBL/GenBank/DDBJ whole genome shotgun (WGS) entry which is preliminary data.</text>
</comment>
<accession>W9DVJ8</accession>
<protein>
    <submittedName>
        <fullName evidence="10">Fe-S oxidoreductase</fullName>
    </submittedName>
</protein>
<dbReference type="CDD" id="cd01335">
    <property type="entry name" value="Radical_SAM"/>
    <property type="match status" value="1"/>
</dbReference>
<proteinExistence type="predicted"/>
<evidence type="ECO:0000256" key="4">
    <source>
        <dbReference type="ARBA" id="ARBA00022691"/>
    </source>
</evidence>
<dbReference type="SFLD" id="SFLDG01123">
    <property type="entry name" value="methyltransferase_(Class_B)"/>
    <property type="match status" value="1"/>
</dbReference>
<reference evidence="10 11" key="1">
    <citation type="submission" date="2013-08" db="EMBL/GenBank/DDBJ databases">
        <authorList>
            <consortium name="DOE Joint Genome Institute"/>
            <person name="Eisen J."/>
            <person name="Huntemann M."/>
            <person name="Han J."/>
            <person name="Chen A."/>
            <person name="Kyrpides N."/>
            <person name="Mavromatis K."/>
            <person name="Markowitz V."/>
            <person name="Palaniappan K."/>
            <person name="Ivanova N."/>
            <person name="Schaumberg A."/>
            <person name="Pati A."/>
            <person name="Liolios K."/>
            <person name="Nordberg H.P."/>
            <person name="Cantor M.N."/>
            <person name="Hua S.X."/>
            <person name="Woyke T."/>
        </authorList>
    </citation>
    <scope>NUCLEOTIDE SEQUENCE [LARGE SCALE GENOMIC DNA]</scope>
    <source>
        <strain evidence="10 11">DSM 2278</strain>
    </source>
</reference>
<evidence type="ECO:0000256" key="3">
    <source>
        <dbReference type="ARBA" id="ARBA00022679"/>
    </source>
</evidence>
<dbReference type="SMART" id="SM00729">
    <property type="entry name" value="Elp3"/>
    <property type="match status" value="1"/>
</dbReference>
<keyword evidence="2" id="KW-0489">Methyltransferase</keyword>
<dbReference type="PANTHER" id="PTHR43409:SF7">
    <property type="entry name" value="BLL1977 PROTEIN"/>
    <property type="match status" value="1"/>
</dbReference>
<evidence type="ECO:0000313" key="11">
    <source>
        <dbReference type="Proteomes" id="UP000019483"/>
    </source>
</evidence>
<feature type="domain" description="Radical SAM core" evidence="9">
    <location>
        <begin position="186"/>
        <end position="406"/>
    </location>
</feature>
<keyword evidence="5" id="KW-0479">Metal-binding</keyword>
<feature type="domain" description="B12-binding" evidence="8">
    <location>
        <begin position="7"/>
        <end position="148"/>
    </location>
</feature>
<evidence type="ECO:0000256" key="1">
    <source>
        <dbReference type="ARBA" id="ARBA00001966"/>
    </source>
</evidence>
<dbReference type="InterPro" id="IPR051198">
    <property type="entry name" value="BchE-like"/>
</dbReference>
<dbReference type="GO" id="GO:0046872">
    <property type="term" value="F:metal ion binding"/>
    <property type="evidence" value="ECO:0007669"/>
    <property type="project" value="UniProtKB-KW"/>
</dbReference>
<dbReference type="InterPro" id="IPR034466">
    <property type="entry name" value="Methyltransferase_Class_B"/>
</dbReference>
<gene>
    <name evidence="10" type="ORF">MettiDRAFT_0870</name>
</gene>
<evidence type="ECO:0000256" key="2">
    <source>
        <dbReference type="ARBA" id="ARBA00022603"/>
    </source>
</evidence>
<dbReference type="InterPro" id="IPR006638">
    <property type="entry name" value="Elp3/MiaA/NifB-like_rSAM"/>
</dbReference>
<evidence type="ECO:0000259" key="9">
    <source>
        <dbReference type="PROSITE" id="PS51918"/>
    </source>
</evidence>
<dbReference type="GO" id="GO:0003824">
    <property type="term" value="F:catalytic activity"/>
    <property type="evidence" value="ECO:0007669"/>
    <property type="project" value="InterPro"/>
</dbReference>
<dbReference type="InterPro" id="IPR023404">
    <property type="entry name" value="rSAM_horseshoe"/>
</dbReference>
<dbReference type="Gene3D" id="3.40.50.280">
    <property type="entry name" value="Cobalamin-binding domain"/>
    <property type="match status" value="1"/>
</dbReference>
<organism evidence="10 11">
    <name type="scientific">Methanolobus tindarius DSM 2278</name>
    <dbReference type="NCBI Taxonomy" id="1090322"/>
    <lineage>
        <taxon>Archaea</taxon>
        <taxon>Methanobacteriati</taxon>
        <taxon>Methanobacteriota</taxon>
        <taxon>Stenosarchaea group</taxon>
        <taxon>Methanomicrobia</taxon>
        <taxon>Methanosarcinales</taxon>
        <taxon>Methanosarcinaceae</taxon>
        <taxon>Methanolobus</taxon>
    </lineage>
</organism>
<dbReference type="InterPro" id="IPR058240">
    <property type="entry name" value="rSAM_sf"/>
</dbReference>
<dbReference type="Proteomes" id="UP000019483">
    <property type="component" value="Unassembled WGS sequence"/>
</dbReference>
<name>W9DVJ8_METTI</name>
<dbReference type="CDD" id="cd02068">
    <property type="entry name" value="radical_SAM_B12_BD"/>
    <property type="match status" value="1"/>
</dbReference>
<dbReference type="InterPro" id="IPR006158">
    <property type="entry name" value="Cobalamin-bd"/>
</dbReference>
<dbReference type="AlphaFoldDB" id="W9DVJ8"/>
<dbReference type="PROSITE" id="PS51332">
    <property type="entry name" value="B12_BINDING"/>
    <property type="match status" value="1"/>
</dbReference>
<dbReference type="Pfam" id="PF04055">
    <property type="entry name" value="Radical_SAM"/>
    <property type="match status" value="1"/>
</dbReference>
<evidence type="ECO:0000256" key="6">
    <source>
        <dbReference type="ARBA" id="ARBA00023004"/>
    </source>
</evidence>
<evidence type="ECO:0000313" key="10">
    <source>
        <dbReference type="EMBL" id="ETA67446.1"/>
    </source>
</evidence>
<keyword evidence="3" id="KW-0808">Transferase</keyword>
<dbReference type="EMBL" id="AZAJ01000001">
    <property type="protein sequence ID" value="ETA67446.1"/>
    <property type="molecule type" value="Genomic_DNA"/>
</dbReference>
<dbReference type="Gene3D" id="3.80.30.20">
    <property type="entry name" value="tm_1862 like domain"/>
    <property type="match status" value="1"/>
</dbReference>
<dbReference type="SFLD" id="SFLDG01082">
    <property type="entry name" value="B12-binding_domain_containing"/>
    <property type="match status" value="1"/>
</dbReference>
<dbReference type="Pfam" id="PF02310">
    <property type="entry name" value="B12-binding"/>
    <property type="match status" value="1"/>
</dbReference>
<evidence type="ECO:0000256" key="7">
    <source>
        <dbReference type="ARBA" id="ARBA00023014"/>
    </source>
</evidence>
<evidence type="ECO:0000256" key="5">
    <source>
        <dbReference type="ARBA" id="ARBA00022723"/>
    </source>
</evidence>
<dbReference type="GO" id="GO:0051539">
    <property type="term" value="F:4 iron, 4 sulfur cluster binding"/>
    <property type="evidence" value="ECO:0007669"/>
    <property type="project" value="UniProtKB-KW"/>
</dbReference>
<evidence type="ECO:0000259" key="8">
    <source>
        <dbReference type="PROSITE" id="PS51332"/>
    </source>
</evidence>
<keyword evidence="6" id="KW-0408">Iron</keyword>
<comment type="cofactor">
    <cofactor evidence="1">
        <name>[4Fe-4S] cluster</name>
        <dbReference type="ChEBI" id="CHEBI:49883"/>
    </cofactor>
</comment>
<dbReference type="PROSITE" id="PS51918">
    <property type="entry name" value="RADICAL_SAM"/>
    <property type="match status" value="1"/>
</dbReference>
<dbReference type="SFLD" id="SFLDS00029">
    <property type="entry name" value="Radical_SAM"/>
    <property type="match status" value="1"/>
</dbReference>
<dbReference type="GO" id="GO:0031419">
    <property type="term" value="F:cobalamin binding"/>
    <property type="evidence" value="ECO:0007669"/>
    <property type="project" value="InterPro"/>
</dbReference>
<keyword evidence="11" id="KW-1185">Reference proteome</keyword>
<keyword evidence="7" id="KW-0411">Iron-sulfur</keyword>
<keyword evidence="4" id="KW-0949">S-adenosyl-L-methionine</keyword>
<dbReference type="InterPro" id="IPR007197">
    <property type="entry name" value="rSAM"/>
</dbReference>
<dbReference type="SUPFAM" id="SSF102114">
    <property type="entry name" value="Radical SAM enzymes"/>
    <property type="match status" value="1"/>
</dbReference>
<dbReference type="PANTHER" id="PTHR43409">
    <property type="entry name" value="ANAEROBIC MAGNESIUM-PROTOPORPHYRIN IX MONOMETHYL ESTER CYCLASE-RELATED"/>
    <property type="match status" value="1"/>
</dbReference>